<evidence type="ECO:0000313" key="3">
    <source>
        <dbReference type="Proteomes" id="UP000255165"/>
    </source>
</evidence>
<dbReference type="AlphaFoldDB" id="A0A370NUZ2"/>
<dbReference type="EMBL" id="QKWJ01000017">
    <property type="protein sequence ID" value="RDK09338.1"/>
    <property type="molecule type" value="Genomic_DNA"/>
</dbReference>
<name>A0A370NUZ2_9BURK</name>
<feature type="region of interest" description="Disordered" evidence="1">
    <location>
        <begin position="110"/>
        <end position="145"/>
    </location>
</feature>
<feature type="compositionally biased region" description="Basic and acidic residues" evidence="1">
    <location>
        <begin position="135"/>
        <end position="145"/>
    </location>
</feature>
<comment type="caution">
    <text evidence="2">The sequence shown here is derived from an EMBL/GenBank/DDBJ whole genome shotgun (WGS) entry which is preliminary data.</text>
</comment>
<reference evidence="3" key="1">
    <citation type="submission" date="2018-06" db="EMBL/GenBank/DDBJ databases">
        <authorList>
            <person name="Feng T."/>
            <person name="Jeon C.O."/>
        </authorList>
    </citation>
    <scope>NUCLEOTIDE SEQUENCE [LARGE SCALE GENOMIC DNA]</scope>
    <source>
        <strain evidence="3">S23</strain>
    </source>
</reference>
<sequence>MPAASAARLTGAVQIFRAHCAFAHCQAGQKTAVPLSANSPILVEPSDPGGATRGGTTSWRKGASIDMPTYEEGRLAAIAVRLALSSGLPPSSAKAALELASSMIGDQQATEAALKTQKSEPCGSSLPLGPLAGARKRDVSSSKRL</sequence>
<evidence type="ECO:0000256" key="1">
    <source>
        <dbReference type="SAM" id="MobiDB-lite"/>
    </source>
</evidence>
<feature type="region of interest" description="Disordered" evidence="1">
    <location>
        <begin position="43"/>
        <end position="63"/>
    </location>
</feature>
<organism evidence="2 3">
    <name type="scientific">Cupriavidus lacunae</name>
    <dbReference type="NCBI Taxonomy" id="2666307"/>
    <lineage>
        <taxon>Bacteria</taxon>
        <taxon>Pseudomonadati</taxon>
        <taxon>Pseudomonadota</taxon>
        <taxon>Betaproteobacteria</taxon>
        <taxon>Burkholderiales</taxon>
        <taxon>Burkholderiaceae</taxon>
        <taxon>Cupriavidus</taxon>
    </lineage>
</organism>
<evidence type="ECO:0000313" key="2">
    <source>
        <dbReference type="EMBL" id="RDK09338.1"/>
    </source>
</evidence>
<keyword evidence="3" id="KW-1185">Reference proteome</keyword>
<proteinExistence type="predicted"/>
<accession>A0A370NUZ2</accession>
<dbReference type="Proteomes" id="UP000255165">
    <property type="component" value="Unassembled WGS sequence"/>
</dbReference>
<gene>
    <name evidence="2" type="ORF">DN412_15835</name>
</gene>
<protein>
    <submittedName>
        <fullName evidence="2">Uncharacterized protein</fullName>
    </submittedName>
</protein>